<proteinExistence type="predicted"/>
<organism evidence="2 3">
    <name type="scientific">Tolypocladium paradoxum</name>
    <dbReference type="NCBI Taxonomy" id="94208"/>
    <lineage>
        <taxon>Eukaryota</taxon>
        <taxon>Fungi</taxon>
        <taxon>Dikarya</taxon>
        <taxon>Ascomycota</taxon>
        <taxon>Pezizomycotina</taxon>
        <taxon>Sordariomycetes</taxon>
        <taxon>Hypocreomycetidae</taxon>
        <taxon>Hypocreales</taxon>
        <taxon>Ophiocordycipitaceae</taxon>
        <taxon>Tolypocladium</taxon>
    </lineage>
</organism>
<gene>
    <name evidence="2" type="ORF">TPAR_06159</name>
</gene>
<feature type="compositionally biased region" description="Basic and acidic residues" evidence="1">
    <location>
        <begin position="192"/>
        <end position="206"/>
    </location>
</feature>
<feature type="compositionally biased region" description="Basic residues" evidence="1">
    <location>
        <begin position="9"/>
        <end position="25"/>
    </location>
</feature>
<feature type="region of interest" description="Disordered" evidence="1">
    <location>
        <begin position="280"/>
        <end position="323"/>
    </location>
</feature>
<feature type="compositionally biased region" description="Polar residues" evidence="1">
    <location>
        <begin position="417"/>
        <end position="437"/>
    </location>
</feature>
<dbReference type="EMBL" id="PKSG01000669">
    <property type="protein sequence ID" value="POR33644.1"/>
    <property type="molecule type" value="Genomic_DNA"/>
</dbReference>
<evidence type="ECO:0000313" key="3">
    <source>
        <dbReference type="Proteomes" id="UP000237481"/>
    </source>
</evidence>
<comment type="caution">
    <text evidence="2">The sequence shown here is derived from an EMBL/GenBank/DDBJ whole genome shotgun (WGS) entry which is preliminary data.</text>
</comment>
<feature type="region of interest" description="Disordered" evidence="1">
    <location>
        <begin position="405"/>
        <end position="440"/>
    </location>
</feature>
<protein>
    <submittedName>
        <fullName evidence="2">Uncharacterized protein</fullName>
    </submittedName>
</protein>
<accession>A0A2S4KTY4</accession>
<feature type="region of interest" description="Disordered" evidence="1">
    <location>
        <begin position="501"/>
        <end position="608"/>
    </location>
</feature>
<name>A0A2S4KTY4_9HYPO</name>
<feature type="region of interest" description="Disordered" evidence="1">
    <location>
        <begin position="349"/>
        <end position="372"/>
    </location>
</feature>
<dbReference type="Proteomes" id="UP000237481">
    <property type="component" value="Unassembled WGS sequence"/>
</dbReference>
<reference evidence="2 3" key="1">
    <citation type="submission" date="2018-01" db="EMBL/GenBank/DDBJ databases">
        <title>Harnessing the power of phylogenomics to disentangle the directionality and signatures of interkingdom host jumping in the parasitic fungal genus Tolypocladium.</title>
        <authorList>
            <person name="Quandt C.A."/>
            <person name="Patterson W."/>
            <person name="Spatafora J.W."/>
        </authorList>
    </citation>
    <scope>NUCLEOTIDE SEQUENCE [LARGE SCALE GENOMIC DNA]</scope>
    <source>
        <strain evidence="2 3">NRBC 100945</strain>
    </source>
</reference>
<evidence type="ECO:0000313" key="2">
    <source>
        <dbReference type="EMBL" id="POR33644.1"/>
    </source>
</evidence>
<sequence length="608" mass="66011">MAPTNVTYGKKRNLLKPWGSRRRQRAFADSLEHRNQELPANPLIPSDDSSKRVTRSRGIGRSNSIDRIASDLPDDTDIKSHDGEAACISDENVGELPSSKSMPMPEDPQSARPVDRGPISPFTMHPVFVNDEEPSNAQQGPSRVEKTHAKNSGGPLAGSSIAPNRAGSLQQRKASGLFRSAPEHSMLPPESPELHADAGSDGRSPDLDAQPVFTGGLGATNLNQKDTVVPGGVVDADEINERVMAMLAATDALKPKTSQPKTSSAAKMSRMVSSKVFTKVIRGKLRKQPARGGDGGHVTAPRSPENARRPSTSSMDICIDKGNNLNKRKAQKILSGSEDRKPVTVACKSLRTGQATDVSSGEPTPQTPRSAEHWQVFEAETGLNIAAKTDPRTPESPFETEVGFENNLEDRILSTPPVGSSTPRTRSRWESATNSIDDSGDEIVSSAVQVDLARVAVRLADDDAARAPVRKVTLNLSESKRLVKPAGQLRRPEALILNDRLSSVRGSERVKKHPSPSKKELQELEQAFQRKKAALKPMLPDKDQNRLMRGRPSSIRDTDPLAQSSLGSARKSRIPQPVQNRMKLRPGVRLAPPFRPPTTGREDSDELH</sequence>
<keyword evidence="3" id="KW-1185">Reference proteome</keyword>
<feature type="region of interest" description="Disordered" evidence="1">
    <location>
        <begin position="1"/>
        <end position="228"/>
    </location>
</feature>
<dbReference type="OrthoDB" id="4207421at2759"/>
<evidence type="ECO:0000256" key="1">
    <source>
        <dbReference type="SAM" id="MobiDB-lite"/>
    </source>
</evidence>
<feature type="compositionally biased region" description="Polar residues" evidence="1">
    <location>
        <begin position="351"/>
        <end position="369"/>
    </location>
</feature>
<dbReference type="AlphaFoldDB" id="A0A2S4KTY4"/>